<name>A0A1Y4L765_9FIRM</name>
<reference evidence="3" key="1">
    <citation type="submission" date="2017-04" db="EMBL/GenBank/DDBJ databases">
        <title>Function of individual gut microbiota members based on whole genome sequencing of pure cultures obtained from chicken caecum.</title>
        <authorList>
            <person name="Medvecky M."/>
            <person name="Cejkova D."/>
            <person name="Polansky O."/>
            <person name="Karasova D."/>
            <person name="Kubasova T."/>
            <person name="Cizek A."/>
            <person name="Rychlik I."/>
        </authorList>
    </citation>
    <scope>NUCLEOTIDE SEQUENCE [LARGE SCALE GENOMIC DNA]</scope>
    <source>
        <strain evidence="3">An180</strain>
    </source>
</reference>
<evidence type="ECO:0000313" key="2">
    <source>
        <dbReference type="EMBL" id="OUP52584.1"/>
    </source>
</evidence>
<protein>
    <submittedName>
        <fullName evidence="2">Uncharacterized protein</fullName>
    </submittedName>
</protein>
<dbReference type="Proteomes" id="UP000195897">
    <property type="component" value="Unassembled WGS sequence"/>
</dbReference>
<sequence>MRFLIEMMLSVFLEGSQYEKMPKWIRVLGLLLLTALVALSVFALSAVLLHAEQGVSRRFICLMLMAAILWYYIDVLKNFVRRTKR</sequence>
<accession>A0A1Y4L765</accession>
<organism evidence="2 3">
    <name type="scientific">Butyricicoccus pullicaecorum</name>
    <dbReference type="NCBI Taxonomy" id="501571"/>
    <lineage>
        <taxon>Bacteria</taxon>
        <taxon>Bacillati</taxon>
        <taxon>Bacillota</taxon>
        <taxon>Clostridia</taxon>
        <taxon>Eubacteriales</taxon>
        <taxon>Butyricicoccaceae</taxon>
        <taxon>Butyricicoccus</taxon>
    </lineage>
</organism>
<comment type="caution">
    <text evidence="2">The sequence shown here is derived from an EMBL/GenBank/DDBJ whole genome shotgun (WGS) entry which is preliminary data.</text>
</comment>
<evidence type="ECO:0000313" key="3">
    <source>
        <dbReference type="Proteomes" id="UP000195897"/>
    </source>
</evidence>
<keyword evidence="1" id="KW-0812">Transmembrane</keyword>
<gene>
    <name evidence="2" type="ORF">B5F17_08860</name>
</gene>
<evidence type="ECO:0000256" key="1">
    <source>
        <dbReference type="SAM" id="Phobius"/>
    </source>
</evidence>
<keyword evidence="1" id="KW-1133">Transmembrane helix</keyword>
<dbReference type="EMBL" id="NFKK01000009">
    <property type="protein sequence ID" value="OUP52584.1"/>
    <property type="molecule type" value="Genomic_DNA"/>
</dbReference>
<proteinExistence type="predicted"/>
<feature type="transmembrane region" description="Helical" evidence="1">
    <location>
        <begin position="27"/>
        <end position="49"/>
    </location>
</feature>
<dbReference type="RefSeq" id="WP_087373132.1">
    <property type="nucleotide sequence ID" value="NZ_NFKK01000009.1"/>
</dbReference>
<keyword evidence="1" id="KW-0472">Membrane</keyword>
<feature type="transmembrane region" description="Helical" evidence="1">
    <location>
        <begin position="55"/>
        <end position="73"/>
    </location>
</feature>
<dbReference type="AlphaFoldDB" id="A0A1Y4L765"/>